<organism>
    <name type="scientific">Serpula lacrymans var. lacrymans (strain S7.9)</name>
    <name type="common">Dry rot fungus</name>
    <dbReference type="NCBI Taxonomy" id="578457"/>
    <lineage>
        <taxon>Eukaryota</taxon>
        <taxon>Fungi</taxon>
        <taxon>Dikarya</taxon>
        <taxon>Basidiomycota</taxon>
        <taxon>Agaricomycotina</taxon>
        <taxon>Agaricomycetes</taxon>
        <taxon>Agaricomycetidae</taxon>
        <taxon>Boletales</taxon>
        <taxon>Coniophorineae</taxon>
        <taxon>Serpulaceae</taxon>
        <taxon>Serpula</taxon>
    </lineage>
</organism>
<gene>
    <name evidence="1" type="ORF">SERLADRAFT_437455</name>
</gene>
<name>F8NTR0_SERL9</name>
<dbReference type="OrthoDB" id="3041043at2759"/>
<accession>F8NTR0</accession>
<dbReference type="AlphaFoldDB" id="F8NTR0"/>
<dbReference type="HOGENOM" id="CLU_036419_2_1_1"/>
<dbReference type="RefSeq" id="XP_007317852.1">
    <property type="nucleotide sequence ID" value="XM_007317790.1"/>
</dbReference>
<sequence length="405" mass="47199">MFQSPFAFPNHQQNRANAVSNAVFSRAPVYDLIFQALSPRSLIRTGRTCRVAKDAVYDFSVRAFNINRHLSRFFTNPLAFRSLQACTGTLISGSSAIQFLDRTFYPESDLDIYTHPGHAREVGLWLMEIEGYRFEHNSVQHADFKVELPDDWDGQERRVYSADNFNYCMKGVEAVYTFTKEQPGGEPLKVQLVDSKLNPLEVILNFHSTCVMNVIAFDAAYSLYPMATFEDRRALKLTNPRPHYISALHKYVHRGWRLIAYINAHDELSRSSFFLSRARWVNDQHSWIVPLNMEGVHLRPSMSPSSENISWDPVIHNSWTLARTNDEKEYSEIYSQYQPSHTTVCRYNYTVAVKELLYMLISHFKPQGKLYHSITYLDKSHWTWHDADIPRIRSRYESESMLIRD</sequence>
<dbReference type="GeneID" id="18814865"/>
<evidence type="ECO:0000313" key="1">
    <source>
        <dbReference type="EMBL" id="EGO25730.1"/>
    </source>
</evidence>
<evidence type="ECO:0008006" key="2">
    <source>
        <dbReference type="Google" id="ProtNLM"/>
    </source>
</evidence>
<protein>
    <recommendedName>
        <fullName evidence="2">F-box domain-containing protein</fullName>
    </recommendedName>
</protein>
<proteinExistence type="predicted"/>
<reference evidence="1" key="1">
    <citation type="submission" date="2011-04" db="EMBL/GenBank/DDBJ databases">
        <title>Evolution of plant cell wall degrading machinery underlies the functional diversity of forest fungi.</title>
        <authorList>
            <consortium name="US DOE Joint Genome Institute (JGI-PGF)"/>
            <person name="Eastwood D.C."/>
            <person name="Floudas D."/>
            <person name="Binder M."/>
            <person name="Majcherczyk A."/>
            <person name="Schneider P."/>
            <person name="Aerts A."/>
            <person name="Asiegbu F.O."/>
            <person name="Baker S.E."/>
            <person name="Barry K."/>
            <person name="Bendiksby M."/>
            <person name="Blumentritt M."/>
            <person name="Coutinho P.M."/>
            <person name="Cullen D."/>
            <person name="Cullen D."/>
            <person name="Gathman A."/>
            <person name="Goodell B."/>
            <person name="Henrissat B."/>
            <person name="Ihrmark K."/>
            <person name="Kauserud H."/>
            <person name="Kohler A."/>
            <person name="LaButti K."/>
            <person name="Lapidus A."/>
            <person name="Lavin J.L."/>
            <person name="Lee Y.-H."/>
            <person name="Lindquist E."/>
            <person name="Lilly W."/>
            <person name="Lucas S."/>
            <person name="Morin E."/>
            <person name="Murat C."/>
            <person name="Oguiza J.A."/>
            <person name="Park J."/>
            <person name="Pisabarro A.G."/>
            <person name="Riley R."/>
            <person name="Rosling A."/>
            <person name="Salamov A."/>
            <person name="Schmidt O."/>
            <person name="Schmutz J."/>
            <person name="Skrede I."/>
            <person name="Stenlid J."/>
            <person name="Wiebenga A."/>
            <person name="Xie X."/>
            <person name="Kues U."/>
            <person name="Hibbett D.S."/>
            <person name="Hoffmeister D."/>
            <person name="Hogberg N."/>
            <person name="Martin F."/>
            <person name="Grigoriev I.V."/>
            <person name="Watkinson S.C."/>
        </authorList>
    </citation>
    <scope>NUCLEOTIDE SEQUENCE</scope>
    <source>
        <strain evidence="1">S7.9</strain>
    </source>
</reference>
<dbReference type="Proteomes" id="UP000008064">
    <property type="component" value="Unassembled WGS sequence"/>
</dbReference>
<dbReference type="KEGG" id="sla:SERLADRAFT_437455"/>
<dbReference type="EMBL" id="GL945433">
    <property type="protein sequence ID" value="EGO25730.1"/>
    <property type="molecule type" value="Genomic_DNA"/>
</dbReference>